<proteinExistence type="predicted"/>
<dbReference type="RefSeq" id="XP_025596728.1">
    <property type="nucleotide sequence ID" value="XM_025742975.1"/>
</dbReference>
<dbReference type="EMBL" id="KZ819299">
    <property type="protein sequence ID" value="PWN96449.1"/>
    <property type="molecule type" value="Genomic_DNA"/>
</dbReference>
<accession>A0A316Z4D2</accession>
<feature type="compositionally biased region" description="Basic residues" evidence="1">
    <location>
        <begin position="195"/>
        <end position="204"/>
    </location>
</feature>
<feature type="compositionally biased region" description="Low complexity" evidence="1">
    <location>
        <begin position="117"/>
        <end position="131"/>
    </location>
</feature>
<organism evidence="2 3">
    <name type="scientific">Tilletiopsis washingtonensis</name>
    <dbReference type="NCBI Taxonomy" id="58919"/>
    <lineage>
        <taxon>Eukaryota</taxon>
        <taxon>Fungi</taxon>
        <taxon>Dikarya</taxon>
        <taxon>Basidiomycota</taxon>
        <taxon>Ustilaginomycotina</taxon>
        <taxon>Exobasidiomycetes</taxon>
        <taxon>Entylomatales</taxon>
        <taxon>Entylomatales incertae sedis</taxon>
        <taxon>Tilletiopsis</taxon>
    </lineage>
</organism>
<feature type="compositionally biased region" description="Gly residues" evidence="1">
    <location>
        <begin position="240"/>
        <end position="249"/>
    </location>
</feature>
<keyword evidence="3" id="KW-1185">Reference proteome</keyword>
<feature type="compositionally biased region" description="Basic and acidic residues" evidence="1">
    <location>
        <begin position="141"/>
        <end position="158"/>
    </location>
</feature>
<feature type="compositionally biased region" description="Low complexity" evidence="1">
    <location>
        <begin position="71"/>
        <end position="98"/>
    </location>
</feature>
<dbReference type="GeneID" id="37270519"/>
<evidence type="ECO:0000313" key="3">
    <source>
        <dbReference type="Proteomes" id="UP000245946"/>
    </source>
</evidence>
<name>A0A316Z4D2_9BASI</name>
<evidence type="ECO:0000313" key="2">
    <source>
        <dbReference type="EMBL" id="PWN96449.1"/>
    </source>
</evidence>
<dbReference type="STRING" id="58919.A0A316Z4D2"/>
<evidence type="ECO:0000256" key="1">
    <source>
        <dbReference type="SAM" id="MobiDB-lite"/>
    </source>
</evidence>
<feature type="region of interest" description="Disordered" evidence="1">
    <location>
        <begin position="52"/>
        <end position="249"/>
    </location>
</feature>
<protein>
    <submittedName>
        <fullName evidence="2">Uncharacterized protein</fullName>
    </submittedName>
</protein>
<feature type="compositionally biased region" description="Basic and acidic residues" evidence="1">
    <location>
        <begin position="182"/>
        <end position="194"/>
    </location>
</feature>
<dbReference type="AlphaFoldDB" id="A0A316Z4D2"/>
<reference evidence="2 3" key="1">
    <citation type="journal article" date="2018" name="Mol. Biol. Evol.">
        <title>Broad Genomic Sampling Reveals a Smut Pathogenic Ancestry of the Fungal Clade Ustilaginomycotina.</title>
        <authorList>
            <person name="Kijpornyongpan T."/>
            <person name="Mondo S.J."/>
            <person name="Barry K."/>
            <person name="Sandor L."/>
            <person name="Lee J."/>
            <person name="Lipzen A."/>
            <person name="Pangilinan J."/>
            <person name="LaButti K."/>
            <person name="Hainaut M."/>
            <person name="Henrissat B."/>
            <person name="Grigoriev I.V."/>
            <person name="Spatafora J.W."/>
            <person name="Aime M.C."/>
        </authorList>
    </citation>
    <scope>NUCLEOTIDE SEQUENCE [LARGE SCALE GENOMIC DNA]</scope>
    <source>
        <strain evidence="2 3">MCA 4186</strain>
    </source>
</reference>
<feature type="compositionally biased region" description="Basic and acidic residues" evidence="1">
    <location>
        <begin position="205"/>
        <end position="219"/>
    </location>
</feature>
<dbReference type="Proteomes" id="UP000245946">
    <property type="component" value="Unassembled WGS sequence"/>
</dbReference>
<gene>
    <name evidence="2" type="ORF">FA09DRAFT_331327</name>
</gene>
<sequence length="249" mass="25913">MEEEAYGPMPALGALGVEGAGLESDGEEDDIIAAPASYDTPEHFTSVTVSSFDPSDALTFDASAPTPAPAPVKTVKASRAEGEASSSSAPRRIRSLAALGGTELPPSSARAAKRAKNATSSAAANNSGGRSRAPRVPAGLEPERIVELLEPASKRKAEPLMQPEILGGGGAEAAAAGATFHYETKAERAQERTKIREKRQKMKEKRVATERNRRMSGGKEKKKKEGKRGLGGKGKPKGKGAQGGKGKKV</sequence>